<name>A0A7C8MRQ5_9PLEO</name>
<protein>
    <submittedName>
        <fullName evidence="2">Uncharacterized protein</fullName>
    </submittedName>
</protein>
<gene>
    <name evidence="2" type="ORF">BDV95DRAFT_274209</name>
</gene>
<organism evidence="2 3">
    <name type="scientific">Massariosphaeria phaeospora</name>
    <dbReference type="NCBI Taxonomy" id="100035"/>
    <lineage>
        <taxon>Eukaryota</taxon>
        <taxon>Fungi</taxon>
        <taxon>Dikarya</taxon>
        <taxon>Ascomycota</taxon>
        <taxon>Pezizomycotina</taxon>
        <taxon>Dothideomycetes</taxon>
        <taxon>Pleosporomycetidae</taxon>
        <taxon>Pleosporales</taxon>
        <taxon>Pleosporales incertae sedis</taxon>
        <taxon>Massariosphaeria</taxon>
    </lineage>
</organism>
<evidence type="ECO:0000313" key="3">
    <source>
        <dbReference type="Proteomes" id="UP000481861"/>
    </source>
</evidence>
<accession>A0A7C8MRQ5</accession>
<dbReference type="AlphaFoldDB" id="A0A7C8MRQ5"/>
<reference evidence="2 3" key="1">
    <citation type="submission" date="2020-01" db="EMBL/GenBank/DDBJ databases">
        <authorList>
            <consortium name="DOE Joint Genome Institute"/>
            <person name="Haridas S."/>
            <person name="Albert R."/>
            <person name="Binder M."/>
            <person name="Bloem J."/>
            <person name="Labutti K."/>
            <person name="Salamov A."/>
            <person name="Andreopoulos B."/>
            <person name="Baker S.E."/>
            <person name="Barry K."/>
            <person name="Bills G."/>
            <person name="Bluhm B.H."/>
            <person name="Cannon C."/>
            <person name="Castanera R."/>
            <person name="Culley D.E."/>
            <person name="Daum C."/>
            <person name="Ezra D."/>
            <person name="Gonzalez J.B."/>
            <person name="Henrissat B."/>
            <person name="Kuo A."/>
            <person name="Liang C."/>
            <person name="Lipzen A."/>
            <person name="Lutzoni F."/>
            <person name="Magnuson J."/>
            <person name="Mondo S."/>
            <person name="Nolan M."/>
            <person name="Ohm R."/>
            <person name="Pangilinan J."/>
            <person name="Park H.-J.H."/>
            <person name="Ramirez L."/>
            <person name="Alfaro M."/>
            <person name="Sun H."/>
            <person name="Tritt A."/>
            <person name="Yoshinaga Y."/>
            <person name="Zwiers L.-H.L."/>
            <person name="Turgeon B.G."/>
            <person name="Goodwin S.B."/>
            <person name="Spatafora J.W."/>
            <person name="Crous P.W."/>
            <person name="Grigoriev I.V."/>
        </authorList>
    </citation>
    <scope>NUCLEOTIDE SEQUENCE [LARGE SCALE GENOMIC DNA]</scope>
    <source>
        <strain evidence="2 3">CBS 611.86</strain>
    </source>
</reference>
<dbReference type="Proteomes" id="UP000481861">
    <property type="component" value="Unassembled WGS sequence"/>
</dbReference>
<evidence type="ECO:0000313" key="2">
    <source>
        <dbReference type="EMBL" id="KAF2875464.1"/>
    </source>
</evidence>
<feature type="region of interest" description="Disordered" evidence="1">
    <location>
        <begin position="20"/>
        <end position="50"/>
    </location>
</feature>
<evidence type="ECO:0000256" key="1">
    <source>
        <dbReference type="SAM" id="MobiDB-lite"/>
    </source>
</evidence>
<comment type="caution">
    <text evidence="2">The sequence shown here is derived from an EMBL/GenBank/DDBJ whole genome shotgun (WGS) entry which is preliminary data.</text>
</comment>
<proteinExistence type="predicted"/>
<dbReference type="EMBL" id="JAADJZ010000004">
    <property type="protein sequence ID" value="KAF2875464.1"/>
    <property type="molecule type" value="Genomic_DNA"/>
</dbReference>
<feature type="compositionally biased region" description="Polar residues" evidence="1">
    <location>
        <begin position="26"/>
        <end position="40"/>
    </location>
</feature>
<sequence length="134" mass="14495">MRRLPSSCGLLIPLRCPAGQAAPSRVGQTAGESAAGSTGPKSKGQLSRARWGQRAACGAQRERGWVEGEGVVVVVAGQIARFAWGGQRAQAGRRAGRRDTERMRGRRDEQEVIELDIEVSRRVSPECAEELRSQ</sequence>
<keyword evidence="3" id="KW-1185">Reference proteome</keyword>